<proteinExistence type="predicted"/>
<evidence type="ECO:0000256" key="1">
    <source>
        <dbReference type="SAM" id="Phobius"/>
    </source>
</evidence>
<dbReference type="RefSeq" id="WP_230339094.1">
    <property type="nucleotide sequence ID" value="NZ_CP069798.1"/>
</dbReference>
<organism evidence="2 3">
    <name type="scientific">Paralysiella testudinis</name>
    <dbReference type="NCBI Taxonomy" id="2809020"/>
    <lineage>
        <taxon>Bacteria</taxon>
        <taxon>Pseudomonadati</taxon>
        <taxon>Pseudomonadota</taxon>
        <taxon>Betaproteobacteria</taxon>
        <taxon>Neisseriales</taxon>
        <taxon>Neisseriaceae</taxon>
        <taxon>Paralysiella</taxon>
    </lineage>
</organism>
<feature type="transmembrane region" description="Helical" evidence="1">
    <location>
        <begin position="63"/>
        <end position="86"/>
    </location>
</feature>
<keyword evidence="1" id="KW-0812">Transmembrane</keyword>
<evidence type="ECO:0000313" key="3">
    <source>
        <dbReference type="Proteomes" id="UP000653156"/>
    </source>
</evidence>
<keyword evidence="3" id="KW-1185">Reference proteome</keyword>
<reference evidence="2" key="1">
    <citation type="submission" date="2021-02" db="EMBL/GenBank/DDBJ databases">
        <title>Neisseriaceae sp. 26B isolated from the cloaca of a Common Toad-headed Turtle (Mesoclemmys nasuta).</title>
        <authorList>
            <person name="Spergser J."/>
            <person name="Busse H.-J."/>
        </authorList>
    </citation>
    <scope>NUCLEOTIDE SEQUENCE</scope>
    <source>
        <strain evidence="2">26B</strain>
    </source>
</reference>
<name>A0A892ZGM8_9NEIS</name>
<dbReference type="KEGG" id="ptes:JQU52_14175"/>
<protein>
    <submittedName>
        <fullName evidence="2">Uncharacterized protein</fullName>
    </submittedName>
</protein>
<sequence length="101" mass="11099">MYRVGRHCFATIEAATDYQMSLVVPTVTADGSLVHPVKQGDTWTHAGQPVHLSFGTCDPQADLAAGMQVAGIIIMLFAVAWSFRFLMRFIQTLPERGNESD</sequence>
<dbReference type="Proteomes" id="UP000653156">
    <property type="component" value="Chromosome"/>
</dbReference>
<keyword evidence="1" id="KW-0472">Membrane</keyword>
<dbReference type="EMBL" id="CP069798">
    <property type="protein sequence ID" value="QRQ81793.1"/>
    <property type="molecule type" value="Genomic_DNA"/>
</dbReference>
<evidence type="ECO:0000313" key="2">
    <source>
        <dbReference type="EMBL" id="QRQ81793.1"/>
    </source>
</evidence>
<gene>
    <name evidence="2" type="ORF">JQU52_14175</name>
</gene>
<keyword evidence="1" id="KW-1133">Transmembrane helix</keyword>
<accession>A0A892ZGM8</accession>
<dbReference type="AlphaFoldDB" id="A0A892ZGM8"/>